<dbReference type="GO" id="GO:0003677">
    <property type="term" value="F:DNA binding"/>
    <property type="evidence" value="ECO:0007669"/>
    <property type="project" value="InterPro"/>
</dbReference>
<evidence type="ECO:0000256" key="3">
    <source>
        <dbReference type="ARBA" id="ARBA00022833"/>
    </source>
</evidence>
<dbReference type="InterPro" id="IPR002857">
    <property type="entry name" value="Znf_CXXC"/>
</dbReference>
<evidence type="ECO:0000259" key="6">
    <source>
        <dbReference type="PROSITE" id="PS50089"/>
    </source>
</evidence>
<evidence type="ECO:0000256" key="1">
    <source>
        <dbReference type="ARBA" id="ARBA00022723"/>
    </source>
</evidence>
<proteinExistence type="predicted"/>
<sequence length="1061" mass="114792">MAKLKYRIRVLLGDQELVLLVPAAPETTVGELQTEVLARARRQGIIGSACAFSVDGALLDELDSVEDVLEVEQTIDARLSPPRECSWSAADLAALVGFSDLLRDTIVENHASLAAFRRSPDGYLLSASSRVTPAKRSAPDADENCVAAPAPADEDESDAGEPADEDSVAAPAPAPADADESDDEQYVWPAGAPRGDALVGSRIRIWWPHDRAWFSGSVNAFDGSRLYEITYTDGSLWDEDLAERRWELLDERGLAPHEQEFLRVERLRLAGKASHKSSMDGGIYRHFYELCGAVNPDKEQKKSLRERTRLIIDPFLGAPVADAADEESDGEESEERRLAPHEREFLRVERLIAAGEASRQQGGAAGSVYSRFYELCGVVNPSHQQKKTLRLRARDAVAQFLDAPVADPGGAADEESDDAPPPRKRAAPASAETSERTSRPRRGHGSAEVVSEKDFGGLWAQLTAKGWKVLTKPGYIAPGDPRTWMWCAPDIVEPQATSGVFQLRSRDAGKIGESIFLDKDDLWVWAVRKGLVAAAPRRRARVDSSDDESAPPPRRRARTEGTAPDYRDPDSSDNELAPRPVRTEAPDYRESKGTSGRLTFRYETPMCGKCRNCLDKPKFGGSGKGKQACVLRLRERAELLEAGSTHPPPVRRRRDPNEPCTICFSVVAEADAVYGSDVCSHVFHRECIEGWARECAERPHNVATRRGVRVPCPNCKKGQRVVASTMSDEDGGSDSDASDGDGCEGETTELMAEAPALVGGATRSGQFGVGAQVEVVDDATVRGVIVDCRQSWKEVATTSGSIVLIRSPQLARATLTDEEAARCTRPISRKDYVQARIDGVIRFSHGGNDFRNCYTCADGTERRQFEVSGNHVRCALCPEARWPLGIDCSELMRNFKRHCGQLSDGERRPAAPLHLERLVSAAAAPGTPPVASADEAKMVLGISLAQAVRLAEAAAAGRLIPIRGELNSSTMEGLMGAAKEAMGGGEAPPHDPAEAEAAINAEADKAGAAGNSDLMAKLKAAATNKKIQGAFMDVKNNGVSAAMKYKDDAEVTGILKDVFMS</sequence>
<feature type="compositionally biased region" description="Acidic residues" evidence="5">
    <location>
        <begin position="727"/>
        <end position="745"/>
    </location>
</feature>
<feature type="region of interest" description="Disordered" evidence="5">
    <location>
        <begin position="536"/>
        <end position="595"/>
    </location>
</feature>
<keyword evidence="2 4" id="KW-0863">Zinc-finger</keyword>
<dbReference type="SMART" id="SM00184">
    <property type="entry name" value="RING"/>
    <property type="match status" value="1"/>
</dbReference>
<evidence type="ECO:0000313" key="7">
    <source>
        <dbReference type="EMBL" id="CAH0375052.1"/>
    </source>
</evidence>
<dbReference type="EMBL" id="CAKKNE010000004">
    <property type="protein sequence ID" value="CAH0375052.1"/>
    <property type="molecule type" value="Genomic_DNA"/>
</dbReference>
<dbReference type="SUPFAM" id="SSF57850">
    <property type="entry name" value="RING/U-box"/>
    <property type="match status" value="1"/>
</dbReference>
<protein>
    <recommendedName>
        <fullName evidence="6">RING-type domain-containing protein</fullName>
    </recommendedName>
</protein>
<feature type="compositionally biased region" description="Basic and acidic residues" evidence="5">
    <location>
        <begin position="581"/>
        <end position="592"/>
    </location>
</feature>
<dbReference type="CDD" id="cd20404">
    <property type="entry name" value="Tudor_Agenet_AtEML-like"/>
    <property type="match status" value="1"/>
</dbReference>
<gene>
    <name evidence="7" type="ORF">PECAL_4P23710</name>
</gene>
<dbReference type="InterPro" id="IPR001841">
    <property type="entry name" value="Znf_RING"/>
</dbReference>
<feature type="region of interest" description="Disordered" evidence="5">
    <location>
        <begin position="133"/>
        <end position="191"/>
    </location>
</feature>
<dbReference type="GO" id="GO:0008270">
    <property type="term" value="F:zinc ion binding"/>
    <property type="evidence" value="ECO:0007669"/>
    <property type="project" value="UniProtKB-KW"/>
</dbReference>
<dbReference type="Gene3D" id="3.30.40.10">
    <property type="entry name" value="Zinc/RING finger domain, C3HC4 (zinc finger)"/>
    <property type="match status" value="1"/>
</dbReference>
<reference evidence="7" key="1">
    <citation type="submission" date="2021-11" db="EMBL/GenBank/DDBJ databases">
        <authorList>
            <consortium name="Genoscope - CEA"/>
            <person name="William W."/>
        </authorList>
    </citation>
    <scope>NUCLEOTIDE SEQUENCE</scope>
</reference>
<feature type="compositionally biased region" description="Acidic residues" evidence="5">
    <location>
        <begin position="323"/>
        <end position="333"/>
    </location>
</feature>
<feature type="region of interest" description="Disordered" evidence="5">
    <location>
        <begin position="403"/>
        <end position="449"/>
    </location>
</feature>
<feature type="compositionally biased region" description="Acidic residues" evidence="5">
    <location>
        <begin position="152"/>
        <end position="167"/>
    </location>
</feature>
<dbReference type="Pfam" id="PF02008">
    <property type="entry name" value="zf-CXXC"/>
    <property type="match status" value="1"/>
</dbReference>
<evidence type="ECO:0000313" key="8">
    <source>
        <dbReference type="Proteomes" id="UP000789595"/>
    </source>
</evidence>
<dbReference type="OrthoDB" id="8062037at2759"/>
<keyword evidence="1" id="KW-0479">Metal-binding</keyword>
<feature type="domain" description="RING-type" evidence="6">
    <location>
        <begin position="660"/>
        <end position="716"/>
    </location>
</feature>
<comment type="caution">
    <text evidence="7">The sequence shown here is derived from an EMBL/GenBank/DDBJ whole genome shotgun (WGS) entry which is preliminary data.</text>
</comment>
<evidence type="ECO:0000256" key="5">
    <source>
        <dbReference type="SAM" id="MobiDB-lite"/>
    </source>
</evidence>
<feature type="region of interest" description="Disordered" evidence="5">
    <location>
        <begin position="723"/>
        <end position="745"/>
    </location>
</feature>
<dbReference type="SUPFAM" id="SSF63748">
    <property type="entry name" value="Tudor/PWWP/MBT"/>
    <property type="match status" value="1"/>
</dbReference>
<accession>A0A8J2WZU0</accession>
<dbReference type="InterPro" id="IPR013083">
    <property type="entry name" value="Znf_RING/FYVE/PHD"/>
</dbReference>
<dbReference type="PROSITE" id="PS50089">
    <property type="entry name" value="ZF_RING_2"/>
    <property type="match status" value="1"/>
</dbReference>
<dbReference type="CDD" id="cd16448">
    <property type="entry name" value="RING-H2"/>
    <property type="match status" value="1"/>
</dbReference>
<dbReference type="AlphaFoldDB" id="A0A8J2WZU0"/>
<organism evidence="7 8">
    <name type="scientific">Pelagomonas calceolata</name>
    <dbReference type="NCBI Taxonomy" id="35677"/>
    <lineage>
        <taxon>Eukaryota</taxon>
        <taxon>Sar</taxon>
        <taxon>Stramenopiles</taxon>
        <taxon>Ochrophyta</taxon>
        <taxon>Pelagophyceae</taxon>
        <taxon>Pelagomonadales</taxon>
        <taxon>Pelagomonadaceae</taxon>
        <taxon>Pelagomonas</taxon>
    </lineage>
</organism>
<evidence type="ECO:0000256" key="4">
    <source>
        <dbReference type="PROSITE-ProRule" id="PRU00175"/>
    </source>
</evidence>
<dbReference type="Gene3D" id="2.30.30.140">
    <property type="match status" value="1"/>
</dbReference>
<keyword evidence="8" id="KW-1185">Reference proteome</keyword>
<dbReference type="Proteomes" id="UP000789595">
    <property type="component" value="Unassembled WGS sequence"/>
</dbReference>
<name>A0A8J2WZU0_9STRA</name>
<keyword evidence="3" id="KW-0862">Zinc</keyword>
<evidence type="ECO:0000256" key="2">
    <source>
        <dbReference type="ARBA" id="ARBA00022771"/>
    </source>
</evidence>
<feature type="region of interest" description="Disordered" evidence="5">
    <location>
        <begin position="321"/>
        <end position="340"/>
    </location>
</feature>